<dbReference type="Pfam" id="PF03176">
    <property type="entry name" value="MMPL"/>
    <property type="match status" value="2"/>
</dbReference>
<dbReference type="Gene3D" id="2.60.40.10">
    <property type="entry name" value="Immunoglobulins"/>
    <property type="match status" value="1"/>
</dbReference>
<keyword evidence="5 8" id="KW-1133">Transmembrane helix</keyword>
<comment type="subcellular location">
    <subcellularLocation>
        <location evidence="1">Cell membrane</location>
        <topology evidence="1">Multi-pass membrane protein</topology>
    </subcellularLocation>
</comment>
<feature type="transmembrane region" description="Helical" evidence="8">
    <location>
        <begin position="303"/>
        <end position="329"/>
    </location>
</feature>
<evidence type="ECO:0000256" key="9">
    <source>
        <dbReference type="SAM" id="SignalP"/>
    </source>
</evidence>
<dbReference type="SUPFAM" id="SSF82866">
    <property type="entry name" value="Multidrug efflux transporter AcrB transmembrane domain"/>
    <property type="match status" value="2"/>
</dbReference>
<gene>
    <name evidence="11" type="ORF">G4Z16_01480</name>
</gene>
<feature type="domain" description="SSD" evidence="10">
    <location>
        <begin position="203"/>
        <end position="328"/>
    </location>
</feature>
<feature type="signal peptide" evidence="9">
    <location>
        <begin position="1"/>
        <end position="30"/>
    </location>
</feature>
<evidence type="ECO:0000256" key="6">
    <source>
        <dbReference type="ARBA" id="ARBA00023136"/>
    </source>
</evidence>
<feature type="transmembrane region" description="Helical" evidence="8">
    <location>
        <begin position="179"/>
        <end position="198"/>
    </location>
</feature>
<protein>
    <submittedName>
        <fullName evidence="11">MMPL family transporter</fullName>
    </submittedName>
</protein>
<dbReference type="AlphaFoldDB" id="A0A7T1WS21"/>
<keyword evidence="3" id="KW-1003">Cell membrane</keyword>
<evidence type="ECO:0000256" key="8">
    <source>
        <dbReference type="SAM" id="Phobius"/>
    </source>
</evidence>
<accession>A0A7T1WS21</accession>
<dbReference type="InterPro" id="IPR013783">
    <property type="entry name" value="Ig-like_fold"/>
</dbReference>
<reference evidence="12" key="1">
    <citation type="submission" date="2020-02" db="EMBL/GenBank/DDBJ databases">
        <title>Streptomyces sp. ASO4wet.</title>
        <authorList>
            <person name="Risdian C."/>
            <person name="Landwehr W."/>
            <person name="Schupp P."/>
            <person name="Wink J."/>
        </authorList>
    </citation>
    <scope>NUCLEOTIDE SEQUENCE [LARGE SCALE GENOMIC DNA]</scope>
    <source>
        <strain evidence="12">ASO4wet</strain>
    </source>
</reference>
<keyword evidence="9" id="KW-0732">Signal</keyword>
<feature type="transmembrane region" description="Helical" evidence="8">
    <location>
        <begin position="528"/>
        <end position="551"/>
    </location>
</feature>
<dbReference type="InterPro" id="IPR008969">
    <property type="entry name" value="CarboxyPept-like_regulatory"/>
</dbReference>
<dbReference type="KEGG" id="sbat:G4Z16_01480"/>
<dbReference type="Pfam" id="PF13620">
    <property type="entry name" value="CarboxypepD_reg"/>
    <property type="match status" value="3"/>
</dbReference>
<dbReference type="SUPFAM" id="SSF49478">
    <property type="entry name" value="Cna protein B-type domain"/>
    <property type="match status" value="1"/>
</dbReference>
<dbReference type="PANTHER" id="PTHR33406">
    <property type="entry name" value="MEMBRANE PROTEIN MJ1562-RELATED"/>
    <property type="match status" value="1"/>
</dbReference>
<comment type="similarity">
    <text evidence="2">Belongs to the resistance-nodulation-cell division (RND) (TC 2.A.6) family. MmpL subfamily.</text>
</comment>
<dbReference type="PANTHER" id="PTHR33406:SF11">
    <property type="entry name" value="MEMBRANE PROTEIN SCO6666-RELATED"/>
    <property type="match status" value="1"/>
</dbReference>
<dbReference type="SUPFAM" id="SSF49464">
    <property type="entry name" value="Carboxypeptidase regulatory domain-like"/>
    <property type="match status" value="2"/>
</dbReference>
<dbReference type="Gene3D" id="1.20.1640.10">
    <property type="entry name" value="Multidrug efflux transporter AcrB transmembrane domain"/>
    <property type="match status" value="2"/>
</dbReference>
<evidence type="ECO:0000256" key="5">
    <source>
        <dbReference type="ARBA" id="ARBA00022989"/>
    </source>
</evidence>
<dbReference type="InterPro" id="IPR004869">
    <property type="entry name" value="MMPL_dom"/>
</dbReference>
<proteinExistence type="inferred from homology"/>
<feature type="transmembrane region" description="Helical" evidence="8">
    <location>
        <begin position="640"/>
        <end position="659"/>
    </location>
</feature>
<evidence type="ECO:0000256" key="2">
    <source>
        <dbReference type="ARBA" id="ARBA00010157"/>
    </source>
</evidence>
<dbReference type="GO" id="GO:0005886">
    <property type="term" value="C:plasma membrane"/>
    <property type="evidence" value="ECO:0007669"/>
    <property type="project" value="UniProtKB-SubCell"/>
</dbReference>
<evidence type="ECO:0000313" key="12">
    <source>
        <dbReference type="Proteomes" id="UP000595046"/>
    </source>
</evidence>
<feature type="transmembrane region" description="Helical" evidence="8">
    <location>
        <begin position="233"/>
        <end position="250"/>
    </location>
</feature>
<feature type="region of interest" description="Disordered" evidence="7">
    <location>
        <begin position="719"/>
        <end position="751"/>
    </location>
</feature>
<feature type="transmembrane region" description="Helical" evidence="8">
    <location>
        <begin position="203"/>
        <end position="221"/>
    </location>
</feature>
<sequence length="1010" mass="104158">MATFLYKLGRFAFRRRHFVALFWVALLALAGVGAAQAPAAGSTSFSIPGTEAQKAFDLLDQRFPGSSADGATARVVFKAPGGEKMTDAAHKAVVGNTVKELGDDSQVAAVSDPFRSKAVSRGGSVAYAQVSYKVSGMELEDSSRDALKEAAQDARDSGLTVEVGGDALQAVPKTGATEVIGVSVAAVVLVITFGSLIAAGLPLLTALIGVGTGISTITVLASRLDLGSTTSTLAMMIGLAVGIDYALFIASRYRAELAEGREREDAAGRAVGTAGSAVVFAGLTVVIALVGLAVVNIPMLTKMGIAAAGTVVIAVLIALTMIPALLGFAGRKVQPAGKKSRLLGGGRKKAASATGKPNMGTRWARFVVRHPVSLLLLGVVSLGATAVPAVSLELGLPDDGSQPTSTTQRKAYDLLSEGFGPGFNGPLMVVVDAKSADNPKAAVGEVTRSVKSLDNVVTVTPATYNKAGDTAMITVVPDSKPSSTETEDLTQAVRDAGGAIKADTGGEVLVTGSTAMNIDVSQKLNDALLPYLALVVGLAFLLLIVVFRSILVPLKAALGFLLSVLAAFGAVVAVFQWGWLADVMAVEETGPIMSMMPIFMVGVVFGLAMDYEVFLVTRMREAYIHGEPPREAVVTGFRHGARVVAAAAVIMIAVFSGFIGSSESMVKMIGFGLAVAVFFDAFIVRMAIVPATLALLGRAAWWLPKWLGRALPNVDVEGEGLRETPADGDPNGRAPHPAETRAPNAEKAPGLPLAVNHQGVSEIRGLVQNADSAPVTSATLTLIDGGGHQLVRTTTEADGRYMLPVPGSGSYVLIAAADHHDPQAASLVVGDGPVDFDLMLSGSCGLTGTVRGTNGLPVGDAVIVATDTRGKVIATAKTDAEGGYAFTALTAGHYTLAFSAPAFRPAAESVEVAGGHTWCDVELQLRARISGTVRVNEGRPLADAQVTLLDAAGNMVCAATTGPDGEYDFADLIDGEYTLVASSYPPVAEAVAVSGTGKQGHDLWLRHPRN</sequence>
<feature type="transmembrane region" description="Helical" evidence="8">
    <location>
        <begin position="372"/>
        <end position="392"/>
    </location>
</feature>
<keyword evidence="12" id="KW-1185">Reference proteome</keyword>
<dbReference type="GO" id="GO:0005975">
    <property type="term" value="P:carbohydrate metabolic process"/>
    <property type="evidence" value="ECO:0007669"/>
    <property type="project" value="UniProtKB-ARBA"/>
</dbReference>
<feature type="transmembrane region" description="Helical" evidence="8">
    <location>
        <begin position="558"/>
        <end position="580"/>
    </location>
</feature>
<evidence type="ECO:0000256" key="7">
    <source>
        <dbReference type="SAM" id="MobiDB-lite"/>
    </source>
</evidence>
<evidence type="ECO:0000256" key="4">
    <source>
        <dbReference type="ARBA" id="ARBA00022692"/>
    </source>
</evidence>
<dbReference type="InterPro" id="IPR000731">
    <property type="entry name" value="SSD"/>
</dbReference>
<evidence type="ECO:0000256" key="1">
    <source>
        <dbReference type="ARBA" id="ARBA00004651"/>
    </source>
</evidence>
<feature type="chain" id="PRO_5039674175" evidence="9">
    <location>
        <begin position="31"/>
        <end position="1010"/>
    </location>
</feature>
<evidence type="ECO:0000256" key="3">
    <source>
        <dbReference type="ARBA" id="ARBA00022475"/>
    </source>
</evidence>
<dbReference type="EMBL" id="CP048882">
    <property type="protein sequence ID" value="QPP05275.1"/>
    <property type="molecule type" value="Genomic_DNA"/>
</dbReference>
<dbReference type="InterPro" id="IPR050545">
    <property type="entry name" value="Mycobact_MmpL"/>
</dbReference>
<organism evidence="11 12">
    <name type="scientific">Streptomyces bathyalis</name>
    <dbReference type="NCBI Taxonomy" id="2710756"/>
    <lineage>
        <taxon>Bacteria</taxon>
        <taxon>Bacillati</taxon>
        <taxon>Actinomycetota</taxon>
        <taxon>Actinomycetes</taxon>
        <taxon>Kitasatosporales</taxon>
        <taxon>Streptomycetaceae</taxon>
        <taxon>Streptomyces</taxon>
    </lineage>
</organism>
<feature type="transmembrane region" description="Helical" evidence="8">
    <location>
        <begin position="592"/>
        <end position="611"/>
    </location>
</feature>
<dbReference type="Gene3D" id="2.60.40.1120">
    <property type="entry name" value="Carboxypeptidase-like, regulatory domain"/>
    <property type="match status" value="2"/>
</dbReference>
<evidence type="ECO:0000313" key="11">
    <source>
        <dbReference type="EMBL" id="QPP05275.1"/>
    </source>
</evidence>
<evidence type="ECO:0000259" key="10">
    <source>
        <dbReference type="PROSITE" id="PS50156"/>
    </source>
</evidence>
<feature type="transmembrane region" description="Helical" evidence="8">
    <location>
        <begin position="671"/>
        <end position="696"/>
    </location>
</feature>
<feature type="transmembrane region" description="Helical" evidence="8">
    <location>
        <begin position="271"/>
        <end position="297"/>
    </location>
</feature>
<name>A0A7T1WS21_9ACTN</name>
<keyword evidence="4 8" id="KW-0812">Transmembrane</keyword>
<dbReference type="PROSITE" id="PS50156">
    <property type="entry name" value="SSD"/>
    <property type="match status" value="1"/>
</dbReference>
<keyword evidence="6 8" id="KW-0472">Membrane</keyword>
<dbReference type="Proteomes" id="UP000595046">
    <property type="component" value="Chromosome"/>
</dbReference>